<feature type="domain" description="Glycosyltransferase 2-like" evidence="1">
    <location>
        <begin position="16"/>
        <end position="121"/>
    </location>
</feature>
<evidence type="ECO:0000313" key="3">
    <source>
        <dbReference type="Proteomes" id="UP000199283"/>
    </source>
</evidence>
<dbReference type="SUPFAM" id="SSF53448">
    <property type="entry name" value="Nucleotide-diphospho-sugar transferases"/>
    <property type="match status" value="1"/>
</dbReference>
<dbReference type="OrthoDB" id="5291101at2"/>
<dbReference type="PANTHER" id="PTHR43685:SF11">
    <property type="entry name" value="GLYCOSYLTRANSFERASE TAGX-RELATED"/>
    <property type="match status" value="1"/>
</dbReference>
<reference evidence="2 3" key="1">
    <citation type="submission" date="2016-10" db="EMBL/GenBank/DDBJ databases">
        <authorList>
            <person name="de Groot N.N."/>
        </authorList>
    </citation>
    <scope>NUCLEOTIDE SEQUENCE [LARGE SCALE GENOMIC DNA]</scope>
    <source>
        <strain evidence="2 3">DSM 14858</strain>
    </source>
</reference>
<keyword evidence="2" id="KW-0808">Transferase</keyword>
<gene>
    <name evidence="2" type="ORF">SAMN04488526_0570</name>
</gene>
<protein>
    <submittedName>
        <fullName evidence="2">Glycosyltransferase involved in cell wall bisynthesis</fullName>
    </submittedName>
</protein>
<dbReference type="PANTHER" id="PTHR43685">
    <property type="entry name" value="GLYCOSYLTRANSFERASE"/>
    <property type="match status" value="1"/>
</dbReference>
<dbReference type="GO" id="GO:0016740">
    <property type="term" value="F:transferase activity"/>
    <property type="evidence" value="ECO:0007669"/>
    <property type="project" value="UniProtKB-KW"/>
</dbReference>
<dbReference type="Proteomes" id="UP000199283">
    <property type="component" value="Unassembled WGS sequence"/>
</dbReference>
<dbReference type="InterPro" id="IPR050834">
    <property type="entry name" value="Glycosyltransf_2"/>
</dbReference>
<organism evidence="2 3">
    <name type="scientific">Jannaschia helgolandensis</name>
    <dbReference type="NCBI Taxonomy" id="188906"/>
    <lineage>
        <taxon>Bacteria</taxon>
        <taxon>Pseudomonadati</taxon>
        <taxon>Pseudomonadota</taxon>
        <taxon>Alphaproteobacteria</taxon>
        <taxon>Rhodobacterales</taxon>
        <taxon>Roseobacteraceae</taxon>
        <taxon>Jannaschia</taxon>
    </lineage>
</organism>
<dbReference type="RefSeq" id="WP_092759567.1">
    <property type="nucleotide sequence ID" value="NZ_FNZQ01000001.1"/>
</dbReference>
<dbReference type="Gene3D" id="3.90.550.10">
    <property type="entry name" value="Spore Coat Polysaccharide Biosynthesis Protein SpsA, Chain A"/>
    <property type="match status" value="1"/>
</dbReference>
<dbReference type="InterPro" id="IPR001173">
    <property type="entry name" value="Glyco_trans_2-like"/>
</dbReference>
<dbReference type="CDD" id="cd00761">
    <property type="entry name" value="Glyco_tranf_GTA_type"/>
    <property type="match status" value="1"/>
</dbReference>
<keyword evidence="3" id="KW-1185">Reference proteome</keyword>
<dbReference type="AlphaFoldDB" id="A0A1H7GZZ5"/>
<accession>A0A1H7GZZ5</accession>
<evidence type="ECO:0000259" key="1">
    <source>
        <dbReference type="Pfam" id="PF00535"/>
    </source>
</evidence>
<proteinExistence type="predicted"/>
<dbReference type="STRING" id="188906.SAMN04488526_0570"/>
<sequence length="306" mass="35760">MTDPMHPDPCGQIDITVCIPVYNSAGEIARSVQSIITQTTTAQVEILLCDDGSTDETRAIIAGLQRQHPNIRLLVNDRNRGRPFSRNRLVAEARGRYLTWLDADDEKYPEMMDRQFQMLERLVAENGPEAIDGVLVFTNFHWLWPSEDAPKLMTPPEGDHHMEELLNARFGGYLWLMMGTTETFRTVGPFDTALPRLQDLDFFVRFVQKCGRFRRIESDAPQCIYYKDDRARGAMQVWQSWCHIWSKHRQIFNAYGPENALRWRRHHYRVARRFAKANRDWLTYWFIAAQEVFFIARARARTGFGV</sequence>
<dbReference type="EMBL" id="FNZQ01000001">
    <property type="protein sequence ID" value="SEK43624.1"/>
    <property type="molecule type" value="Genomic_DNA"/>
</dbReference>
<name>A0A1H7GZZ5_9RHOB</name>
<evidence type="ECO:0000313" key="2">
    <source>
        <dbReference type="EMBL" id="SEK43624.1"/>
    </source>
</evidence>
<dbReference type="Pfam" id="PF00535">
    <property type="entry name" value="Glycos_transf_2"/>
    <property type="match status" value="1"/>
</dbReference>
<dbReference type="InterPro" id="IPR029044">
    <property type="entry name" value="Nucleotide-diphossugar_trans"/>
</dbReference>